<dbReference type="STRING" id="1619234.SAMN05421730_102318"/>
<dbReference type="EMBL" id="FMKA01000023">
    <property type="protein sequence ID" value="SCP98601.1"/>
    <property type="molecule type" value="Genomic_DNA"/>
</dbReference>
<keyword evidence="2" id="KW-1185">Reference proteome</keyword>
<gene>
    <name evidence="1" type="ORF">SAMN05421730_102318</name>
</gene>
<dbReference type="GO" id="GO:0000150">
    <property type="term" value="F:DNA strand exchange activity"/>
    <property type="evidence" value="ECO:0007669"/>
    <property type="project" value="InterPro"/>
</dbReference>
<dbReference type="InterPro" id="IPR036162">
    <property type="entry name" value="Resolvase-like_N_sf"/>
</dbReference>
<sequence>MSKKKKLIKEKITCVAYLSTDGDLYSASNREAKQLRYIKEYANAHNIEIVKIMHRDILGQADVNRHFEVMVEMVRRGKVQGIILSNMLAVSTGVPDAYYKVGKVRAASGYMVTVDEGILGMVIKEN</sequence>
<evidence type="ECO:0000313" key="2">
    <source>
        <dbReference type="Proteomes" id="UP000199315"/>
    </source>
</evidence>
<evidence type="ECO:0000313" key="1">
    <source>
        <dbReference type="EMBL" id="SCP98601.1"/>
    </source>
</evidence>
<reference evidence="1 2" key="1">
    <citation type="submission" date="2016-09" db="EMBL/GenBank/DDBJ databases">
        <authorList>
            <person name="Capua I."/>
            <person name="De Benedictis P."/>
            <person name="Joannis T."/>
            <person name="Lombin L.H."/>
            <person name="Cattoli G."/>
        </authorList>
    </citation>
    <scope>NUCLEOTIDE SEQUENCE [LARGE SCALE GENOMIC DNA]</scope>
    <source>
        <strain evidence="1 2">GluBS11</strain>
    </source>
</reference>
<dbReference type="GO" id="GO:0003677">
    <property type="term" value="F:DNA binding"/>
    <property type="evidence" value="ECO:0007669"/>
    <property type="project" value="InterPro"/>
</dbReference>
<accession>A0A1D3TWH8</accession>
<organism evidence="1 2">
    <name type="scientific">Anaerobium acetethylicum</name>
    <dbReference type="NCBI Taxonomy" id="1619234"/>
    <lineage>
        <taxon>Bacteria</taxon>
        <taxon>Bacillati</taxon>
        <taxon>Bacillota</taxon>
        <taxon>Clostridia</taxon>
        <taxon>Lachnospirales</taxon>
        <taxon>Lachnospiraceae</taxon>
        <taxon>Anaerobium</taxon>
    </lineage>
</organism>
<dbReference type="RefSeq" id="WP_091235663.1">
    <property type="nucleotide sequence ID" value="NZ_FMKA01000023.1"/>
</dbReference>
<evidence type="ECO:0008006" key="3">
    <source>
        <dbReference type="Google" id="ProtNLM"/>
    </source>
</evidence>
<dbReference type="OrthoDB" id="2056566at2"/>
<protein>
    <recommendedName>
        <fullName evidence="3">Resolvase, N terminal domain</fullName>
    </recommendedName>
</protein>
<dbReference type="Proteomes" id="UP000199315">
    <property type="component" value="Unassembled WGS sequence"/>
</dbReference>
<proteinExistence type="predicted"/>
<dbReference type="Gene3D" id="3.40.50.1390">
    <property type="entry name" value="Resolvase, N-terminal catalytic domain"/>
    <property type="match status" value="1"/>
</dbReference>
<dbReference type="AlphaFoldDB" id="A0A1D3TWH8"/>
<name>A0A1D3TWH8_9FIRM</name>